<dbReference type="SUPFAM" id="SSF49785">
    <property type="entry name" value="Galactose-binding domain-like"/>
    <property type="match status" value="1"/>
</dbReference>
<dbReference type="InterPro" id="IPR008979">
    <property type="entry name" value="Galactose-bd-like_sf"/>
</dbReference>
<dbReference type="AlphaFoldDB" id="A0A1J4JLC1"/>
<evidence type="ECO:0000313" key="1">
    <source>
        <dbReference type="EMBL" id="OHS98349.1"/>
    </source>
</evidence>
<gene>
    <name evidence="1" type="ORF">TRFO_08935</name>
</gene>
<sequence>MAETTPQEGSGNDFVFDYNSTQIPISKFKFALYSNKFRTLPEFIASTTLTLTGEIPFATFAEFVKGAQGEPFELTTENAYDILCLSEDWETTTLSQTVLNFLNNTPDCEKIVQLLSERNKNGDTSSPSLEEVVARHLDVAIQLPSFANFSLSTLARIFANPNAIVNQHQLYNFIMSMFEKYGQSASVLAPYLDIRKLTPEETEAFLSNSNLVNSFVNDSLNATSLQLMKENEKLKQKEAQTGDILNMILERIEMLEAAQSLTKDESDSDLKELSRRVAVIESSHDDSAHRFEELEISINTIQNTFKNQLVDVEKKAHKDVRKTNKIVNGLTRKSVAYDRDIQDLKTEQTSSRNRVSDLVKSTNVLRNTLIEMQEKSRVVKTTNIPFDGRSFNGVLKHLSDECHGNVHTKGEVIITSSTSDHNEAYQVADMGWSDFFFTENKINQWISFNFKDRRVKILHYTIKTHKFPNGAPHLKSWVVEGSNDEVTWTELDKRAITVLNGANRFQTFPCKNGEGKYRLIRLRQVGLNARGDNILAINNFEMFGQLFTPEE</sequence>
<dbReference type="RefSeq" id="XP_068351486.1">
    <property type="nucleotide sequence ID" value="XM_068494581.1"/>
</dbReference>
<evidence type="ECO:0000313" key="2">
    <source>
        <dbReference type="Proteomes" id="UP000179807"/>
    </source>
</evidence>
<keyword evidence="2" id="KW-1185">Reference proteome</keyword>
<dbReference type="GeneID" id="94829285"/>
<dbReference type="Proteomes" id="UP000179807">
    <property type="component" value="Unassembled WGS sequence"/>
</dbReference>
<dbReference type="EMBL" id="MLAK01001060">
    <property type="protein sequence ID" value="OHS98349.1"/>
    <property type="molecule type" value="Genomic_DNA"/>
</dbReference>
<reference evidence="1" key="1">
    <citation type="submission" date="2016-10" db="EMBL/GenBank/DDBJ databases">
        <authorList>
            <person name="Benchimol M."/>
            <person name="Almeida L.G."/>
            <person name="Vasconcelos A.T."/>
            <person name="Perreira-Neves A."/>
            <person name="Rosa I.A."/>
            <person name="Tasca T."/>
            <person name="Bogo M.R."/>
            <person name="de Souza W."/>
        </authorList>
    </citation>
    <scope>NUCLEOTIDE SEQUENCE [LARGE SCALE GENOMIC DNA]</scope>
    <source>
        <strain evidence="1">K</strain>
    </source>
</reference>
<accession>A0A1J4JLC1</accession>
<dbReference type="Gene3D" id="2.60.120.260">
    <property type="entry name" value="Galactose-binding domain-like"/>
    <property type="match status" value="1"/>
</dbReference>
<comment type="caution">
    <text evidence="1">The sequence shown here is derived from an EMBL/GenBank/DDBJ whole genome shotgun (WGS) entry which is preliminary data.</text>
</comment>
<proteinExistence type="predicted"/>
<dbReference type="OrthoDB" id="19132at2759"/>
<dbReference type="VEuPathDB" id="TrichDB:TRFO_08935"/>
<name>A0A1J4JLC1_9EUKA</name>
<protein>
    <submittedName>
        <fullName evidence="1">F5/8 type C domain containing protein</fullName>
    </submittedName>
</protein>
<organism evidence="1 2">
    <name type="scientific">Tritrichomonas foetus</name>
    <dbReference type="NCBI Taxonomy" id="1144522"/>
    <lineage>
        <taxon>Eukaryota</taxon>
        <taxon>Metamonada</taxon>
        <taxon>Parabasalia</taxon>
        <taxon>Tritrichomonadida</taxon>
        <taxon>Tritrichomonadidae</taxon>
        <taxon>Tritrichomonas</taxon>
    </lineage>
</organism>